<protein>
    <submittedName>
        <fullName evidence="7">ABC transporter family protein</fullName>
    </submittedName>
</protein>
<accession>A0A069S8K3</accession>
<dbReference type="InterPro" id="IPR027417">
    <property type="entry name" value="P-loop_NTPase"/>
</dbReference>
<organism evidence="7 8">
    <name type="scientific">Phocaeicola vulgatus str. 3975 RP4</name>
    <dbReference type="NCBI Taxonomy" id="1339352"/>
    <lineage>
        <taxon>Bacteria</taxon>
        <taxon>Pseudomonadati</taxon>
        <taxon>Bacteroidota</taxon>
        <taxon>Bacteroidia</taxon>
        <taxon>Bacteroidales</taxon>
        <taxon>Bacteroidaceae</taxon>
        <taxon>Phocaeicola</taxon>
    </lineage>
</organism>
<feature type="domain" description="ABC transporter" evidence="6">
    <location>
        <begin position="18"/>
        <end position="222"/>
    </location>
</feature>
<dbReference type="Pfam" id="PF00005">
    <property type="entry name" value="ABC_tran"/>
    <property type="match status" value="1"/>
</dbReference>
<comment type="caution">
    <text evidence="7">The sequence shown here is derived from an EMBL/GenBank/DDBJ whole genome shotgun (WGS) entry which is preliminary data.</text>
</comment>
<gene>
    <name evidence="7" type="ORF">M099_3480</name>
</gene>
<keyword evidence="2" id="KW-0813">Transport</keyword>
<reference evidence="7 8" key="1">
    <citation type="submission" date="2014-04" db="EMBL/GenBank/DDBJ databases">
        <authorList>
            <person name="Sears C."/>
            <person name="Carroll K."/>
            <person name="Sack B.R."/>
            <person name="Qadri F."/>
            <person name="Myers L.L."/>
            <person name="Chung G.-T."/>
            <person name="Escheverria P."/>
            <person name="Fraser C.M."/>
            <person name="Sadzewicz L."/>
            <person name="Shefchek K.A."/>
            <person name="Tallon L."/>
            <person name="Das S.P."/>
            <person name="Daugherty S."/>
            <person name="Mongodin E.F."/>
        </authorList>
    </citation>
    <scope>NUCLEOTIDE SEQUENCE [LARGE SCALE GENOMIC DNA]</scope>
    <source>
        <strain evidence="7 8">3975 RP4</strain>
    </source>
</reference>
<evidence type="ECO:0000259" key="6">
    <source>
        <dbReference type="PROSITE" id="PS50893"/>
    </source>
</evidence>
<keyword evidence="3" id="KW-0536">Nodulation</keyword>
<evidence type="ECO:0000313" key="8">
    <source>
        <dbReference type="Proteomes" id="UP000027661"/>
    </source>
</evidence>
<dbReference type="GO" id="GO:0016887">
    <property type="term" value="F:ATP hydrolysis activity"/>
    <property type="evidence" value="ECO:0007669"/>
    <property type="project" value="InterPro"/>
</dbReference>
<dbReference type="Proteomes" id="UP000027661">
    <property type="component" value="Unassembled WGS sequence"/>
</dbReference>
<sequence length="222" mass="24471">MESAAVNAPDSFCFYVMINIENISISFGNLTLFRGLDLQVHYGESVCICGGSGSGKSSLLKAVLGFVPLSEGTIKVDGTLLAPRTADHIRKKIAWIPQELALPSEWVSEMVRMPFELKANREAGFNKERLMDYFVSLGLEEKLYDKRVNEVSGGQRQRIMLAVTALLDKPLLVVDEPTSALDPESCLRVINFFKSLCSKGMTILSVSHDKQFAAGCDKVFTL</sequence>
<dbReference type="PANTHER" id="PTHR42711:SF5">
    <property type="entry name" value="ABC TRANSPORTER ATP-BINDING PROTEIN NATA"/>
    <property type="match status" value="1"/>
</dbReference>
<dbReference type="PATRIC" id="fig|1339352.3.peg.3301"/>
<dbReference type="InterPro" id="IPR050763">
    <property type="entry name" value="ABC_transporter_ATP-binding"/>
</dbReference>
<evidence type="ECO:0000256" key="5">
    <source>
        <dbReference type="ARBA" id="ARBA00022840"/>
    </source>
</evidence>
<evidence type="ECO:0000256" key="4">
    <source>
        <dbReference type="ARBA" id="ARBA00022741"/>
    </source>
</evidence>
<evidence type="ECO:0000256" key="1">
    <source>
        <dbReference type="ARBA" id="ARBA00005417"/>
    </source>
</evidence>
<dbReference type="PROSITE" id="PS00211">
    <property type="entry name" value="ABC_TRANSPORTER_1"/>
    <property type="match status" value="1"/>
</dbReference>
<dbReference type="PROSITE" id="PS50893">
    <property type="entry name" value="ABC_TRANSPORTER_2"/>
    <property type="match status" value="1"/>
</dbReference>
<keyword evidence="4" id="KW-0547">Nucleotide-binding</keyword>
<dbReference type="InterPro" id="IPR003439">
    <property type="entry name" value="ABC_transporter-like_ATP-bd"/>
</dbReference>
<dbReference type="EMBL" id="JNHM01000094">
    <property type="protein sequence ID" value="KDS47800.1"/>
    <property type="molecule type" value="Genomic_DNA"/>
</dbReference>
<dbReference type="AlphaFoldDB" id="A0A069S8K3"/>
<comment type="similarity">
    <text evidence="1">Belongs to the ABC transporter superfamily.</text>
</comment>
<keyword evidence="5" id="KW-0067">ATP-binding</keyword>
<evidence type="ECO:0000256" key="2">
    <source>
        <dbReference type="ARBA" id="ARBA00022448"/>
    </source>
</evidence>
<proteinExistence type="inferred from homology"/>
<name>A0A069S8K3_PHOVU</name>
<dbReference type="SMART" id="SM00382">
    <property type="entry name" value="AAA"/>
    <property type="match status" value="1"/>
</dbReference>
<evidence type="ECO:0000256" key="3">
    <source>
        <dbReference type="ARBA" id="ARBA00022458"/>
    </source>
</evidence>
<dbReference type="Gene3D" id="3.40.50.300">
    <property type="entry name" value="P-loop containing nucleotide triphosphate hydrolases"/>
    <property type="match status" value="1"/>
</dbReference>
<dbReference type="GO" id="GO:0005524">
    <property type="term" value="F:ATP binding"/>
    <property type="evidence" value="ECO:0007669"/>
    <property type="project" value="UniProtKB-KW"/>
</dbReference>
<dbReference type="SUPFAM" id="SSF52540">
    <property type="entry name" value="P-loop containing nucleoside triphosphate hydrolases"/>
    <property type="match status" value="1"/>
</dbReference>
<dbReference type="InterPro" id="IPR003593">
    <property type="entry name" value="AAA+_ATPase"/>
</dbReference>
<dbReference type="PANTHER" id="PTHR42711">
    <property type="entry name" value="ABC TRANSPORTER ATP-BINDING PROTEIN"/>
    <property type="match status" value="1"/>
</dbReference>
<evidence type="ECO:0000313" key="7">
    <source>
        <dbReference type="EMBL" id="KDS47800.1"/>
    </source>
</evidence>
<dbReference type="InterPro" id="IPR017871">
    <property type="entry name" value="ABC_transporter-like_CS"/>
</dbReference>